<feature type="region of interest" description="Disordered" evidence="1">
    <location>
        <begin position="42"/>
        <end position="61"/>
    </location>
</feature>
<accession>A0A3R9NKX7</accession>
<dbReference type="AlphaFoldDB" id="A0A3R9NKX7"/>
<reference evidence="2 3" key="1">
    <citation type="submission" date="2018-12" db="EMBL/GenBank/DDBJ databases">
        <title>The Genome Submission of two Enterobacter spp. strains.</title>
        <authorList>
            <person name="Wu W."/>
            <person name="Wei L."/>
            <person name="Feng Y."/>
            <person name="Zong Z."/>
        </authorList>
    </citation>
    <scope>NUCLEOTIDE SEQUENCE [LARGE SCALE GENOMIC DNA]</scope>
    <source>
        <strain evidence="2 3">WCHEHu045002</strain>
    </source>
</reference>
<name>A0A3R9NKX7_9ENTR</name>
<dbReference type="EMBL" id="RWHU01000002">
    <property type="protein sequence ID" value="RSK69611.1"/>
    <property type="molecule type" value="Genomic_DNA"/>
</dbReference>
<dbReference type="Proteomes" id="UP000276389">
    <property type="component" value="Unassembled WGS sequence"/>
</dbReference>
<evidence type="ECO:0000256" key="1">
    <source>
        <dbReference type="SAM" id="MobiDB-lite"/>
    </source>
</evidence>
<proteinExistence type="predicted"/>
<evidence type="ECO:0000313" key="3">
    <source>
        <dbReference type="Proteomes" id="UP000276389"/>
    </source>
</evidence>
<evidence type="ECO:0000313" key="2">
    <source>
        <dbReference type="EMBL" id="RSK69611.1"/>
    </source>
</evidence>
<organism evidence="2 3">
    <name type="scientific">Enterobacter huaxiensis</name>
    <dbReference type="NCBI Taxonomy" id="2494702"/>
    <lineage>
        <taxon>Bacteria</taxon>
        <taxon>Pseudomonadati</taxon>
        <taxon>Pseudomonadota</taxon>
        <taxon>Gammaproteobacteria</taxon>
        <taxon>Enterobacterales</taxon>
        <taxon>Enterobacteriaceae</taxon>
        <taxon>Enterobacter</taxon>
    </lineage>
</organism>
<comment type="caution">
    <text evidence="2">The sequence shown here is derived from an EMBL/GenBank/DDBJ whole genome shotgun (WGS) entry which is preliminary data.</text>
</comment>
<sequence length="61" mass="6133">MGAVCLRLADRSGAGEFDGVALKNLPGGAALTGPTMSRIPCGSCRPGKAQPPPGKTSHSHF</sequence>
<protein>
    <submittedName>
        <fullName evidence="2">Uncharacterized protein</fullName>
    </submittedName>
</protein>
<gene>
    <name evidence="2" type="ORF">EJE24_07440</name>
</gene>